<reference evidence="4" key="1">
    <citation type="submission" date="2020-01" db="EMBL/GenBank/DDBJ databases">
        <authorList>
            <consortium name="DOE Joint Genome Institute"/>
            <person name="Haridas S."/>
            <person name="Albert R."/>
            <person name="Binder M."/>
            <person name="Bloem J."/>
            <person name="Labutti K."/>
            <person name="Salamov A."/>
            <person name="Andreopoulos B."/>
            <person name="Baker S.E."/>
            <person name="Barry K."/>
            <person name="Bills G."/>
            <person name="Bluhm B.H."/>
            <person name="Cannon C."/>
            <person name="Castanera R."/>
            <person name="Culley D.E."/>
            <person name="Daum C."/>
            <person name="Ezra D."/>
            <person name="Gonzalez J.B."/>
            <person name="Henrissat B."/>
            <person name="Kuo A."/>
            <person name="Liang C."/>
            <person name="Lipzen A."/>
            <person name="Lutzoni F."/>
            <person name="Magnuson J."/>
            <person name="Mondo S."/>
            <person name="Nolan M."/>
            <person name="Ohm R."/>
            <person name="Pangilinan J."/>
            <person name="Park H.-J."/>
            <person name="Ramirez L."/>
            <person name="Alfaro M."/>
            <person name="Sun H."/>
            <person name="Tritt A."/>
            <person name="Yoshinaga Y."/>
            <person name="Zwiers L.-H."/>
            <person name="Turgeon B.G."/>
            <person name="Goodwin S.B."/>
            <person name="Spatafora J.W."/>
            <person name="Crous P.W."/>
            <person name="Grigoriev I.V."/>
        </authorList>
    </citation>
    <scope>NUCLEOTIDE SEQUENCE</scope>
    <source>
        <strain evidence="4">CBS 394.84</strain>
    </source>
</reference>
<evidence type="ECO:0000313" key="5">
    <source>
        <dbReference type="Proteomes" id="UP000800039"/>
    </source>
</evidence>
<gene>
    <name evidence="4" type="ORF">K460DRAFT_411828</name>
</gene>
<dbReference type="PROSITE" id="PS50048">
    <property type="entry name" value="ZN2_CY6_FUNGAL_2"/>
    <property type="match status" value="1"/>
</dbReference>
<dbReference type="Gene3D" id="4.10.240.10">
    <property type="entry name" value="Zn(2)-C6 fungal-type DNA-binding domain"/>
    <property type="match status" value="1"/>
</dbReference>
<dbReference type="InterPro" id="IPR053181">
    <property type="entry name" value="EcdB-like_regulator"/>
</dbReference>
<feature type="compositionally biased region" description="Polar residues" evidence="2">
    <location>
        <begin position="138"/>
        <end position="152"/>
    </location>
</feature>
<feature type="compositionally biased region" description="Basic and acidic residues" evidence="2">
    <location>
        <begin position="18"/>
        <end position="27"/>
    </location>
</feature>
<evidence type="ECO:0000256" key="1">
    <source>
        <dbReference type="ARBA" id="ARBA00023242"/>
    </source>
</evidence>
<evidence type="ECO:0000313" key="4">
    <source>
        <dbReference type="EMBL" id="KAF1850049.1"/>
    </source>
</evidence>
<dbReference type="GO" id="GO:0000981">
    <property type="term" value="F:DNA-binding transcription factor activity, RNA polymerase II-specific"/>
    <property type="evidence" value="ECO:0007669"/>
    <property type="project" value="InterPro"/>
</dbReference>
<feature type="region of interest" description="Disordered" evidence="2">
    <location>
        <begin position="135"/>
        <end position="159"/>
    </location>
</feature>
<proteinExistence type="predicted"/>
<comment type="caution">
    <text evidence="4">The sequence shown here is derived from an EMBL/GenBank/DDBJ whole genome shotgun (WGS) entry which is preliminary data.</text>
</comment>
<protein>
    <recommendedName>
        <fullName evidence="3">Zn(2)-C6 fungal-type domain-containing protein</fullName>
    </recommendedName>
</protein>
<dbReference type="Proteomes" id="UP000800039">
    <property type="component" value="Unassembled WGS sequence"/>
</dbReference>
<dbReference type="RefSeq" id="XP_040792612.1">
    <property type="nucleotide sequence ID" value="XM_040937497.1"/>
</dbReference>
<name>A0A9P4GR89_9PLEO</name>
<dbReference type="OrthoDB" id="4356994at2759"/>
<organism evidence="4 5">
    <name type="scientific">Cucurbitaria berberidis CBS 394.84</name>
    <dbReference type="NCBI Taxonomy" id="1168544"/>
    <lineage>
        <taxon>Eukaryota</taxon>
        <taxon>Fungi</taxon>
        <taxon>Dikarya</taxon>
        <taxon>Ascomycota</taxon>
        <taxon>Pezizomycotina</taxon>
        <taxon>Dothideomycetes</taxon>
        <taxon>Pleosporomycetidae</taxon>
        <taxon>Pleosporales</taxon>
        <taxon>Pleosporineae</taxon>
        <taxon>Cucurbitariaceae</taxon>
        <taxon>Cucurbitaria</taxon>
    </lineage>
</organism>
<dbReference type="EMBL" id="ML976614">
    <property type="protein sequence ID" value="KAF1850049.1"/>
    <property type="molecule type" value="Genomic_DNA"/>
</dbReference>
<dbReference type="SMART" id="SM00066">
    <property type="entry name" value="GAL4"/>
    <property type="match status" value="1"/>
</dbReference>
<keyword evidence="5" id="KW-1185">Reference proteome</keyword>
<dbReference type="PANTHER" id="PTHR47785">
    <property type="entry name" value="ZN(II)2CYS6 TRANSCRIPTION FACTOR (EUROFUNG)-RELATED-RELATED"/>
    <property type="match status" value="1"/>
</dbReference>
<dbReference type="GeneID" id="63854747"/>
<dbReference type="AlphaFoldDB" id="A0A9P4GR89"/>
<dbReference type="InterPro" id="IPR001138">
    <property type="entry name" value="Zn2Cys6_DnaBD"/>
</dbReference>
<dbReference type="PROSITE" id="PS00463">
    <property type="entry name" value="ZN2_CY6_FUNGAL_1"/>
    <property type="match status" value="1"/>
</dbReference>
<sequence length="665" mass="74006">MPSYSDRSPQSLSAFQEHPSKRIRLEAGRGTNIDPIGRSSTGTVTLSPPGEDTTAVAGVPPKGTTRARRSRGITACQTCRNRKTKCDNERPTCGYCARVGANCTYLDSDYTPTLCNGVGPRLLCAIEELSGLLKKQGGHQNPNRESLDQPNGLTVPRLATPHPQQSLLLTRSHHTQLGNSERTSFHVRSPASLESVLSWPIFPTTKPSISLAGHDIDSSPTHSLPSLQLSELSRLEAKFIANVHPKNPFVDPIALRQHIHHVAESGLDWSTETCLVAIVCALGAYSQKYDPEDELGHVVPPEVSYDAAEDDALARKFWSIAIKRLGIVIGQNNIIAIQCLTLAGIWHMYNMEPLQGWRFFNLASNAWYTTMYSTAVLAANPPIAVPEPHQHGWATDQSLYFSCLKSEFEIRLELSLPPSIIERIDYPYSFPSPPDLDTLAGRHGSLENYQQSWYYYLAEIASRHLTSRIAEAHEEALALPTHLYIEQLLQNAEIFEAQLQAWHVALPPSIAFTVPLQTVPALPNELIQHLRSRYMVICELTYRPFLRLCTSHKLDIPADVLARVAGLASRGLHICTLWVKSTRGERHHGLWFQLRNFVCCAMMLIAAGKAQSDPELNAAPLLQFPSDWKELILEKKKELSAFWSDERGGIADCGRLLDWALNDFS</sequence>
<dbReference type="CDD" id="cd00067">
    <property type="entry name" value="GAL4"/>
    <property type="match status" value="1"/>
</dbReference>
<dbReference type="PANTHER" id="PTHR47785:SF5">
    <property type="entry name" value="ZN(II)2CYS6 TRANSCRIPTION FACTOR (EUROFUNG)"/>
    <property type="match status" value="1"/>
</dbReference>
<accession>A0A9P4GR89</accession>
<dbReference type="Pfam" id="PF00172">
    <property type="entry name" value="Zn_clus"/>
    <property type="match status" value="1"/>
</dbReference>
<evidence type="ECO:0000259" key="3">
    <source>
        <dbReference type="PROSITE" id="PS50048"/>
    </source>
</evidence>
<dbReference type="InterPro" id="IPR036864">
    <property type="entry name" value="Zn2-C6_fun-type_DNA-bd_sf"/>
</dbReference>
<keyword evidence="1" id="KW-0539">Nucleus</keyword>
<dbReference type="GO" id="GO:0008270">
    <property type="term" value="F:zinc ion binding"/>
    <property type="evidence" value="ECO:0007669"/>
    <property type="project" value="InterPro"/>
</dbReference>
<dbReference type="CDD" id="cd12148">
    <property type="entry name" value="fungal_TF_MHR"/>
    <property type="match status" value="1"/>
</dbReference>
<feature type="compositionally biased region" description="Polar residues" evidence="2">
    <location>
        <begin position="1"/>
        <end position="14"/>
    </location>
</feature>
<feature type="region of interest" description="Disordered" evidence="2">
    <location>
        <begin position="1"/>
        <end position="69"/>
    </location>
</feature>
<feature type="domain" description="Zn(2)-C6 fungal-type" evidence="3">
    <location>
        <begin position="75"/>
        <end position="105"/>
    </location>
</feature>
<dbReference type="SUPFAM" id="SSF57701">
    <property type="entry name" value="Zn2/Cys6 DNA-binding domain"/>
    <property type="match status" value="1"/>
</dbReference>
<evidence type="ECO:0000256" key="2">
    <source>
        <dbReference type="SAM" id="MobiDB-lite"/>
    </source>
</evidence>